<feature type="compositionally biased region" description="Polar residues" evidence="3">
    <location>
        <begin position="424"/>
        <end position="436"/>
    </location>
</feature>
<dbReference type="GO" id="GO:0043123">
    <property type="term" value="P:positive regulation of canonical NF-kappaB signal transduction"/>
    <property type="evidence" value="ECO:0007669"/>
    <property type="project" value="InterPro"/>
</dbReference>
<feature type="compositionally biased region" description="Basic residues" evidence="3">
    <location>
        <begin position="618"/>
        <end position="629"/>
    </location>
</feature>
<dbReference type="GO" id="GO:0003712">
    <property type="term" value="F:transcription coregulator activity"/>
    <property type="evidence" value="ECO:0007669"/>
    <property type="project" value="TreeGrafter"/>
</dbReference>
<dbReference type="InterPro" id="IPR031402">
    <property type="entry name" value="LYRIC"/>
</dbReference>
<feature type="transmembrane region" description="Helical" evidence="4">
    <location>
        <begin position="53"/>
        <end position="77"/>
    </location>
</feature>
<dbReference type="GeneTree" id="ENSGT00940000154181"/>
<evidence type="ECO:0000313" key="5">
    <source>
        <dbReference type="Ensembl" id="ENSCMIP00000004547.1"/>
    </source>
</evidence>
<evidence type="ECO:0000256" key="3">
    <source>
        <dbReference type="SAM" id="MobiDB-lite"/>
    </source>
</evidence>
<name>A0A4W3GN24_CALMI</name>
<feature type="compositionally biased region" description="Basic and acidic residues" evidence="3">
    <location>
        <begin position="173"/>
        <end position="184"/>
    </location>
</feature>
<comment type="subcellular location">
    <subcellularLocation>
        <location evidence="1">Nucleus</location>
    </subcellularLocation>
</comment>
<dbReference type="Proteomes" id="UP000314986">
    <property type="component" value="Unassembled WGS sequence"/>
</dbReference>
<feature type="region of interest" description="Disordered" evidence="3">
    <location>
        <begin position="390"/>
        <end position="629"/>
    </location>
</feature>
<accession>A0A4W3GN24</accession>
<feature type="compositionally biased region" description="Polar residues" evidence="3">
    <location>
        <begin position="538"/>
        <end position="553"/>
    </location>
</feature>
<evidence type="ECO:0000256" key="4">
    <source>
        <dbReference type="SAM" id="Phobius"/>
    </source>
</evidence>
<dbReference type="GO" id="GO:0005634">
    <property type="term" value="C:nucleus"/>
    <property type="evidence" value="ECO:0007669"/>
    <property type="project" value="UniProtKB-SubCell"/>
</dbReference>
<feature type="compositionally biased region" description="Polar residues" evidence="3">
    <location>
        <begin position="450"/>
        <end position="464"/>
    </location>
</feature>
<reference evidence="6" key="1">
    <citation type="journal article" date="2006" name="Science">
        <title>Ancient noncoding elements conserved in the human genome.</title>
        <authorList>
            <person name="Venkatesh B."/>
            <person name="Kirkness E.F."/>
            <person name="Loh Y.H."/>
            <person name="Halpern A.L."/>
            <person name="Lee A.P."/>
            <person name="Johnson J."/>
            <person name="Dandona N."/>
            <person name="Viswanathan L.D."/>
            <person name="Tay A."/>
            <person name="Venter J.C."/>
            <person name="Strausberg R.L."/>
            <person name="Brenner S."/>
        </authorList>
    </citation>
    <scope>NUCLEOTIDE SEQUENCE [LARGE SCALE GENOMIC DNA]</scope>
</reference>
<sequence length="629" mass="67898">MAASWQDVLAHKAEEALGRLEDGMWTGLGLLRTGLGLDLGLEQWLRRQPPGSAAWLLVVGGAAALGLAVVLVALWAFTCGLGRLLGLGKRRGGREQQQQEGEEEEEGEEAGSGAKAAARSRDKAPGDGQQQQLRGEEQRRKNRRKERPKKSQPNGRAGAEPIEEEILQQIEKNIAKKVDAERKPEKTKKNKKKPKAEVKQAQAVSGNRADSKETDEGTWETKISSREKRQQRRRDKGINETSPGDSSLPAVGSETVSMQQHVTASAALASRKTKGVDNTASPGWGELSAVNGGGWSEVPVKLPAQISASKEDKWRPMPPTTTKGTDQPAWGQEAREPNAATKEWAVPLVSKTWGEHTLFSSIGAWTGVDGRVNPTDQKPPFSSLGMKAAVTATTSESVPQPGTTELQWEANPSSSIDDAWSGINGISTADPSSDWNAPTEEWGNWLVEESVSTPQPEETATEVQKVSDEEKEKVDAGAQGSASGKSKKKKKKKKKGEDGNAPAQDAEEQEKEATNGDKDQHVIQSQPEQQIVLPVETICTSESAEMRVSTPQQVKAEEAQPVTIAQEPDAASESSPQGSVSQVPDALSDLEPPASTAKHNSLPPSQVKSEESWESPKQIKKKKKARRET</sequence>
<feature type="compositionally biased region" description="Basic and acidic residues" evidence="3">
    <location>
        <begin position="465"/>
        <end position="475"/>
    </location>
</feature>
<feature type="compositionally biased region" description="Polar residues" evidence="3">
    <location>
        <begin position="572"/>
        <end position="582"/>
    </location>
</feature>
<dbReference type="PANTHER" id="PTHR23251:SF0">
    <property type="entry name" value="PROTEIN LYRIC"/>
    <property type="match status" value="1"/>
</dbReference>
<evidence type="ECO:0000256" key="2">
    <source>
        <dbReference type="ARBA" id="ARBA00023242"/>
    </source>
</evidence>
<keyword evidence="4" id="KW-0472">Membrane</keyword>
<feature type="compositionally biased region" description="Polar residues" evidence="3">
    <location>
        <begin position="597"/>
        <end position="607"/>
    </location>
</feature>
<reference evidence="6" key="2">
    <citation type="journal article" date="2007" name="PLoS Biol.">
        <title>Survey sequencing and comparative analysis of the elephant shark (Callorhinchus milii) genome.</title>
        <authorList>
            <person name="Venkatesh B."/>
            <person name="Kirkness E.F."/>
            <person name="Loh Y.H."/>
            <person name="Halpern A.L."/>
            <person name="Lee A.P."/>
            <person name="Johnson J."/>
            <person name="Dandona N."/>
            <person name="Viswanathan L.D."/>
            <person name="Tay A."/>
            <person name="Venter J.C."/>
            <person name="Strausberg R.L."/>
            <person name="Brenner S."/>
        </authorList>
    </citation>
    <scope>NUCLEOTIDE SEQUENCE [LARGE SCALE GENOMIC DNA]</scope>
</reference>
<organism evidence="5 6">
    <name type="scientific">Callorhinchus milii</name>
    <name type="common">Ghost shark</name>
    <dbReference type="NCBI Taxonomy" id="7868"/>
    <lineage>
        <taxon>Eukaryota</taxon>
        <taxon>Metazoa</taxon>
        <taxon>Chordata</taxon>
        <taxon>Craniata</taxon>
        <taxon>Vertebrata</taxon>
        <taxon>Chondrichthyes</taxon>
        <taxon>Holocephali</taxon>
        <taxon>Chimaeriformes</taxon>
        <taxon>Callorhinchidae</taxon>
        <taxon>Callorhinchus</taxon>
    </lineage>
</organism>
<keyword evidence="4" id="KW-0812">Transmembrane</keyword>
<keyword evidence="6" id="KW-1185">Reference proteome</keyword>
<feature type="compositionally biased region" description="Basic residues" evidence="3">
    <location>
        <begin position="485"/>
        <end position="494"/>
    </location>
</feature>
<gene>
    <name evidence="5" type="primary">mtdha</name>
</gene>
<reference evidence="5" key="4">
    <citation type="submission" date="2025-08" db="UniProtKB">
        <authorList>
            <consortium name="Ensembl"/>
        </authorList>
    </citation>
    <scope>IDENTIFICATION</scope>
</reference>
<reference evidence="5" key="5">
    <citation type="submission" date="2025-09" db="UniProtKB">
        <authorList>
            <consortium name="Ensembl"/>
        </authorList>
    </citation>
    <scope>IDENTIFICATION</scope>
</reference>
<dbReference type="InterPro" id="IPR052305">
    <property type="entry name" value="TransReg_TumorExp"/>
</dbReference>
<evidence type="ECO:0000313" key="6">
    <source>
        <dbReference type="Proteomes" id="UP000314986"/>
    </source>
</evidence>
<reference evidence="6" key="3">
    <citation type="journal article" date="2014" name="Nature">
        <title>Elephant shark genome provides unique insights into gnathostome evolution.</title>
        <authorList>
            <consortium name="International Elephant Shark Genome Sequencing Consortium"/>
            <person name="Venkatesh B."/>
            <person name="Lee A.P."/>
            <person name="Ravi V."/>
            <person name="Maurya A.K."/>
            <person name="Lian M.M."/>
            <person name="Swann J.B."/>
            <person name="Ohta Y."/>
            <person name="Flajnik M.F."/>
            <person name="Sutoh Y."/>
            <person name="Kasahara M."/>
            <person name="Hoon S."/>
            <person name="Gangu V."/>
            <person name="Roy S.W."/>
            <person name="Irimia M."/>
            <person name="Korzh V."/>
            <person name="Kondrychyn I."/>
            <person name="Lim Z.W."/>
            <person name="Tay B.H."/>
            <person name="Tohari S."/>
            <person name="Kong K.W."/>
            <person name="Ho S."/>
            <person name="Lorente-Galdos B."/>
            <person name="Quilez J."/>
            <person name="Marques-Bonet T."/>
            <person name="Raney B.J."/>
            <person name="Ingham P.W."/>
            <person name="Tay A."/>
            <person name="Hillier L.W."/>
            <person name="Minx P."/>
            <person name="Boehm T."/>
            <person name="Wilson R.K."/>
            <person name="Brenner S."/>
            <person name="Warren W.C."/>
        </authorList>
    </citation>
    <scope>NUCLEOTIDE SEQUENCE [LARGE SCALE GENOMIC DNA]</scope>
</reference>
<feature type="compositionally biased region" description="Basic and acidic residues" evidence="3">
    <location>
        <begin position="511"/>
        <end position="521"/>
    </location>
</feature>
<protein>
    <submittedName>
        <fullName evidence="5">Metadherin</fullName>
    </submittedName>
</protein>
<dbReference type="GO" id="GO:0043066">
    <property type="term" value="P:negative regulation of apoptotic process"/>
    <property type="evidence" value="ECO:0007669"/>
    <property type="project" value="InterPro"/>
</dbReference>
<proteinExistence type="predicted"/>
<keyword evidence="4" id="KW-1133">Transmembrane helix</keyword>
<keyword evidence="2" id="KW-0539">Nucleus</keyword>
<dbReference type="OMA" id="AEVWGNY"/>
<dbReference type="Ensembl" id="ENSCMIT00000004713.1">
    <property type="protein sequence ID" value="ENSCMIP00000004547.1"/>
    <property type="gene ID" value="ENSCMIG00000002708.1"/>
</dbReference>
<evidence type="ECO:0000256" key="1">
    <source>
        <dbReference type="ARBA" id="ARBA00004123"/>
    </source>
</evidence>
<feature type="compositionally biased region" description="Basic residues" evidence="3">
    <location>
        <begin position="185"/>
        <end position="194"/>
    </location>
</feature>
<dbReference type="GO" id="GO:0045766">
    <property type="term" value="P:positive regulation of angiogenesis"/>
    <property type="evidence" value="ECO:0007669"/>
    <property type="project" value="InterPro"/>
</dbReference>
<dbReference type="InParanoid" id="A0A4W3GN24"/>
<dbReference type="PANTHER" id="PTHR23251">
    <property type="entry name" value="LYSINE-RICH CEACAM1 CO-ISOLATED PROTEIN LYRIC PROTEIN"/>
    <property type="match status" value="1"/>
</dbReference>
<feature type="region of interest" description="Disordered" evidence="3">
    <location>
        <begin position="89"/>
        <end position="342"/>
    </location>
</feature>
<dbReference type="AlphaFoldDB" id="A0A4W3GN24"/>
<feature type="compositionally biased region" description="Polar residues" evidence="3">
    <location>
        <begin position="254"/>
        <end position="263"/>
    </location>
</feature>
<feature type="compositionally biased region" description="Polar residues" evidence="3">
    <location>
        <begin position="391"/>
        <end position="416"/>
    </location>
</feature>
<dbReference type="STRING" id="7868.ENSCMIP00000004547"/>
<dbReference type="GO" id="GO:0006357">
    <property type="term" value="P:regulation of transcription by RNA polymerase II"/>
    <property type="evidence" value="ECO:0007669"/>
    <property type="project" value="TreeGrafter"/>
</dbReference>
<feature type="compositionally biased region" description="Acidic residues" evidence="3">
    <location>
        <begin position="100"/>
        <end position="109"/>
    </location>
</feature>
<dbReference type="Pfam" id="PF15686">
    <property type="entry name" value="LYRIC"/>
    <property type="match status" value="1"/>
</dbReference>
<feature type="compositionally biased region" description="Basic residues" evidence="3">
    <location>
        <begin position="140"/>
        <end position="150"/>
    </location>
</feature>